<evidence type="ECO:0000313" key="2">
    <source>
        <dbReference type="Proteomes" id="UP000887572"/>
    </source>
</evidence>
<accession>A0A914GUF7</accession>
<name>A0A914GUF7_GLORO</name>
<evidence type="ECO:0000256" key="1">
    <source>
        <dbReference type="SAM" id="MobiDB-lite"/>
    </source>
</evidence>
<evidence type="ECO:0000313" key="3">
    <source>
        <dbReference type="WBParaSite" id="Gr19_v10_g10496.t1"/>
    </source>
</evidence>
<organism evidence="2 3">
    <name type="scientific">Globodera rostochiensis</name>
    <name type="common">Golden nematode worm</name>
    <name type="synonym">Heterodera rostochiensis</name>
    <dbReference type="NCBI Taxonomy" id="31243"/>
    <lineage>
        <taxon>Eukaryota</taxon>
        <taxon>Metazoa</taxon>
        <taxon>Ecdysozoa</taxon>
        <taxon>Nematoda</taxon>
        <taxon>Chromadorea</taxon>
        <taxon>Rhabditida</taxon>
        <taxon>Tylenchina</taxon>
        <taxon>Tylenchomorpha</taxon>
        <taxon>Tylenchoidea</taxon>
        <taxon>Heteroderidae</taxon>
        <taxon>Heteroderinae</taxon>
        <taxon>Globodera</taxon>
    </lineage>
</organism>
<protein>
    <submittedName>
        <fullName evidence="3">Uncharacterized protein</fullName>
    </submittedName>
</protein>
<dbReference type="WBParaSite" id="Gr19_v10_g10496.t1">
    <property type="protein sequence ID" value="Gr19_v10_g10496.t1"/>
    <property type="gene ID" value="Gr19_v10_g10496"/>
</dbReference>
<feature type="compositionally biased region" description="Pro residues" evidence="1">
    <location>
        <begin position="15"/>
        <end position="26"/>
    </location>
</feature>
<feature type="region of interest" description="Disordered" evidence="1">
    <location>
        <begin position="1"/>
        <end position="30"/>
    </location>
</feature>
<feature type="compositionally biased region" description="Polar residues" evidence="1">
    <location>
        <begin position="1"/>
        <end position="10"/>
    </location>
</feature>
<feature type="region of interest" description="Disordered" evidence="1">
    <location>
        <begin position="85"/>
        <end position="107"/>
    </location>
</feature>
<proteinExistence type="predicted"/>
<dbReference type="AlphaFoldDB" id="A0A914GUF7"/>
<reference evidence="3" key="1">
    <citation type="submission" date="2022-11" db="UniProtKB">
        <authorList>
            <consortium name="WormBaseParasite"/>
        </authorList>
    </citation>
    <scope>IDENTIFICATION</scope>
</reference>
<keyword evidence="2" id="KW-1185">Reference proteome</keyword>
<sequence>MIGQQQNNKANGMKRPPPPPHLPPPNYTIVPSPLPSSASLLHLPNQTMCALLSQCSSVHTSYIFCVLCLFIHSSDFLRPFSMTQMEGGEEKAPTERSFGSDNERTSF</sequence>
<dbReference type="Proteomes" id="UP000887572">
    <property type="component" value="Unplaced"/>
</dbReference>